<organism evidence="2 3">
    <name type="scientific">Phytophthora nicotianae</name>
    <name type="common">Potato buckeye rot agent</name>
    <name type="synonym">Phytophthora parasitica</name>
    <dbReference type="NCBI Taxonomy" id="4792"/>
    <lineage>
        <taxon>Eukaryota</taxon>
        <taxon>Sar</taxon>
        <taxon>Stramenopiles</taxon>
        <taxon>Oomycota</taxon>
        <taxon>Peronosporomycetes</taxon>
        <taxon>Peronosporales</taxon>
        <taxon>Peronosporaceae</taxon>
        <taxon>Phytophthora</taxon>
    </lineage>
</organism>
<dbReference type="InterPro" id="IPR036770">
    <property type="entry name" value="Ankyrin_rpt-contain_sf"/>
</dbReference>
<dbReference type="PANTHER" id="PTHR46586">
    <property type="entry name" value="ANKYRIN REPEAT-CONTAINING PROTEIN"/>
    <property type="match status" value="1"/>
</dbReference>
<sequence length="507" mass="56258">MCAFPHVWEAIEAFLDCSPSCTLTQAAAFGSMRLLRGISARSEGMGTMDAFYKQAQFSGAMQHAAARGDLEMIQWLLNFQPGGLVTRAVEQAARNGQLQVLRWLKEHHDHVFWGANELRYAVEGDHAEVARWLHENTRPPTKLRAMNLAAANGNLELVQWLHEVRHEASSSAAAKAAKGGYLDMLKWMDKHSLCKHQGVPVEDAAAGGCTTRAMDEAAANGHLHTVMWLNKYRPTSEHPRSSASSSGSRSSSRRRGGGCTTNAMDGAARGNYLDVVKILHKHREEGCTERAMDGAAAAGHLAMLKWLHEHRSEGCTVAAMDEAAANGHIEVVKWLHNNRIEGCTVRAMDGAAAGGHLRIVKWLHTNRSEGCTVAAMDGAAAHGKLDTLKWLHKNRSEGCTTAAMDMAAAGGYFEVLLFLHTKRSEGCTMDAAVNASRYEHVEILQWFFRFYPRMIHREKVIVFAKRYNYYLMDWLHRNYQASGERTVLAEINSSFYLTPPETEELTT</sequence>
<dbReference type="PANTHER" id="PTHR46586:SF3">
    <property type="entry name" value="ANKYRIN REPEAT-CONTAINING PROTEIN"/>
    <property type="match status" value="1"/>
</dbReference>
<dbReference type="OrthoDB" id="70387at2759"/>
<proteinExistence type="predicted"/>
<dbReference type="Gene3D" id="1.25.40.20">
    <property type="entry name" value="Ankyrin repeat-containing domain"/>
    <property type="match status" value="3"/>
</dbReference>
<name>A0A0W8E1Z1_PHYNI</name>
<comment type="caution">
    <text evidence="2">The sequence shown here is derived from an EMBL/GenBank/DDBJ whole genome shotgun (WGS) entry which is preliminary data.</text>
</comment>
<protein>
    <submittedName>
        <fullName evidence="2">Uncharacterized protein</fullName>
    </submittedName>
</protein>
<dbReference type="InterPro" id="IPR052050">
    <property type="entry name" value="SecEffector_AnkRepeat"/>
</dbReference>
<dbReference type="EMBL" id="LNFO01000001">
    <property type="protein sequence ID" value="KUG02323.1"/>
    <property type="molecule type" value="Genomic_DNA"/>
</dbReference>
<dbReference type="SUPFAM" id="SSF48403">
    <property type="entry name" value="Ankyrin repeat"/>
    <property type="match status" value="1"/>
</dbReference>
<gene>
    <name evidence="2" type="ORF">AM587_10007422</name>
</gene>
<reference evidence="2 3" key="1">
    <citation type="submission" date="2015-11" db="EMBL/GenBank/DDBJ databases">
        <title>Genomes and virulence difference between two physiological races of Phytophthora nicotianae.</title>
        <authorList>
            <person name="Liu H."/>
            <person name="Ma X."/>
            <person name="Yu H."/>
            <person name="Fang D."/>
            <person name="Li Y."/>
            <person name="Wang X."/>
            <person name="Wang W."/>
            <person name="Dong Y."/>
            <person name="Xiao B."/>
        </authorList>
    </citation>
    <scope>NUCLEOTIDE SEQUENCE [LARGE SCALE GENOMIC DNA]</scope>
    <source>
        <strain evidence="3">race 0</strain>
    </source>
</reference>
<dbReference type="Proteomes" id="UP000052943">
    <property type="component" value="Unassembled WGS sequence"/>
</dbReference>
<accession>A0A0W8E1Z1</accession>
<dbReference type="AlphaFoldDB" id="A0A0W8E1Z1"/>
<dbReference type="STRING" id="4790.A0A0W8E1Z1"/>
<feature type="region of interest" description="Disordered" evidence="1">
    <location>
        <begin position="233"/>
        <end position="263"/>
    </location>
</feature>
<feature type="compositionally biased region" description="Low complexity" evidence="1">
    <location>
        <begin position="241"/>
        <end position="250"/>
    </location>
</feature>
<dbReference type="InterPro" id="IPR002110">
    <property type="entry name" value="Ankyrin_rpt"/>
</dbReference>
<dbReference type="Pfam" id="PF13637">
    <property type="entry name" value="Ank_4"/>
    <property type="match status" value="2"/>
</dbReference>
<evidence type="ECO:0000256" key="1">
    <source>
        <dbReference type="SAM" id="MobiDB-lite"/>
    </source>
</evidence>
<evidence type="ECO:0000313" key="3">
    <source>
        <dbReference type="Proteomes" id="UP000052943"/>
    </source>
</evidence>
<evidence type="ECO:0000313" key="2">
    <source>
        <dbReference type="EMBL" id="KUG02323.1"/>
    </source>
</evidence>